<dbReference type="Proteomes" id="UP001501624">
    <property type="component" value="Unassembled WGS sequence"/>
</dbReference>
<organism evidence="1 2">
    <name type="scientific">Amycolatopsis tucumanensis</name>
    <dbReference type="NCBI Taxonomy" id="401106"/>
    <lineage>
        <taxon>Bacteria</taxon>
        <taxon>Bacillati</taxon>
        <taxon>Actinomycetota</taxon>
        <taxon>Actinomycetes</taxon>
        <taxon>Pseudonocardiales</taxon>
        <taxon>Pseudonocardiaceae</taxon>
        <taxon>Amycolatopsis</taxon>
    </lineage>
</organism>
<dbReference type="Gene3D" id="3.30.1330.40">
    <property type="entry name" value="RutC-like"/>
    <property type="match status" value="1"/>
</dbReference>
<dbReference type="SUPFAM" id="SSF55298">
    <property type="entry name" value="YjgF-like"/>
    <property type="match status" value="1"/>
</dbReference>
<proteinExistence type="predicted"/>
<dbReference type="EMBL" id="BAABCM010000003">
    <property type="protein sequence ID" value="GAA3810531.1"/>
    <property type="molecule type" value="Genomic_DNA"/>
</dbReference>
<accession>A0ABP7I4T8</accession>
<dbReference type="PANTHER" id="PTHR11803">
    <property type="entry name" value="2-IMINOBUTANOATE/2-IMINOPROPANOATE DEAMINASE RIDA"/>
    <property type="match status" value="1"/>
</dbReference>
<evidence type="ECO:0000313" key="1">
    <source>
        <dbReference type="EMBL" id="GAA3810531.1"/>
    </source>
</evidence>
<dbReference type="InterPro" id="IPR006175">
    <property type="entry name" value="YjgF/YER057c/UK114"/>
</dbReference>
<keyword evidence="2" id="KW-1185">Reference proteome</keyword>
<protein>
    <submittedName>
        <fullName evidence="1">RidA family protein</fullName>
    </submittedName>
</protein>
<dbReference type="Pfam" id="PF01042">
    <property type="entry name" value="Ribonuc_L-PSP"/>
    <property type="match status" value="1"/>
</dbReference>
<dbReference type="PANTHER" id="PTHR11803:SF44">
    <property type="entry name" value="RUTC FAMILY PROTEIN YJGH"/>
    <property type="match status" value="1"/>
</dbReference>
<dbReference type="RefSeq" id="WP_020419514.1">
    <property type="nucleotide sequence ID" value="NZ_BAABCM010000003.1"/>
</dbReference>
<dbReference type="CDD" id="cd00448">
    <property type="entry name" value="YjgF_YER057c_UK114_family"/>
    <property type="match status" value="1"/>
</dbReference>
<dbReference type="InterPro" id="IPR035959">
    <property type="entry name" value="RutC-like_sf"/>
</dbReference>
<comment type="caution">
    <text evidence="1">The sequence shown here is derived from an EMBL/GenBank/DDBJ whole genome shotgun (WGS) entry which is preliminary data.</text>
</comment>
<name>A0ABP7I4T8_9PSEU</name>
<sequence>MTAAKRASLDGNKSRFSPSFSAGGFVFVSGQAAVGSDGQIVPGTFEEEMRRSFDNVIGILANLGLGLGDVVKVGAYLQRAEDLPEYNRIYAEYFQPPLPARTTLTNCLTERIKFELDVIAYAGDSRPSTS</sequence>
<gene>
    <name evidence="1" type="ORF">GCM10022380_30380</name>
</gene>
<reference evidence="2" key="1">
    <citation type="journal article" date="2019" name="Int. J. Syst. Evol. Microbiol.">
        <title>The Global Catalogue of Microorganisms (GCM) 10K type strain sequencing project: providing services to taxonomists for standard genome sequencing and annotation.</title>
        <authorList>
            <consortium name="The Broad Institute Genomics Platform"/>
            <consortium name="The Broad Institute Genome Sequencing Center for Infectious Disease"/>
            <person name="Wu L."/>
            <person name="Ma J."/>
        </authorList>
    </citation>
    <scope>NUCLEOTIDE SEQUENCE [LARGE SCALE GENOMIC DNA]</scope>
    <source>
        <strain evidence="2">JCM 17017</strain>
    </source>
</reference>
<evidence type="ECO:0000313" key="2">
    <source>
        <dbReference type="Proteomes" id="UP001501624"/>
    </source>
</evidence>